<dbReference type="EMBL" id="JAPCID010000013">
    <property type="protein sequence ID" value="MDA0138019.1"/>
    <property type="molecule type" value="Genomic_DNA"/>
</dbReference>
<dbReference type="Pfam" id="PF18911">
    <property type="entry name" value="PKD_4"/>
    <property type="match status" value="2"/>
</dbReference>
<feature type="signal peptide" evidence="1">
    <location>
        <begin position="1"/>
        <end position="24"/>
    </location>
</feature>
<comment type="caution">
    <text evidence="3">The sequence shown here is derived from an EMBL/GenBank/DDBJ whole genome shotgun (WGS) entry which is preliminary data.</text>
</comment>
<dbReference type="PANTHER" id="PTHR40469">
    <property type="entry name" value="SECRETED GLYCOSYL HYDROLASE"/>
    <property type="match status" value="1"/>
</dbReference>
<feature type="domain" description="PKD" evidence="2">
    <location>
        <begin position="68"/>
        <end position="121"/>
    </location>
</feature>
<dbReference type="InterPro" id="IPR029062">
    <property type="entry name" value="Class_I_gatase-like"/>
</dbReference>
<dbReference type="InterPro" id="IPR013783">
    <property type="entry name" value="Ig-like_fold"/>
</dbReference>
<dbReference type="SUPFAM" id="SSF52317">
    <property type="entry name" value="Class I glutamine amidotransferase-like"/>
    <property type="match status" value="1"/>
</dbReference>
<keyword evidence="4" id="KW-1185">Reference proteome</keyword>
<protein>
    <submittedName>
        <fullName evidence="3">ThuA domain-containing protein</fullName>
    </submittedName>
</protein>
<evidence type="ECO:0000313" key="3">
    <source>
        <dbReference type="EMBL" id="MDA0138019.1"/>
    </source>
</evidence>
<evidence type="ECO:0000313" key="4">
    <source>
        <dbReference type="Proteomes" id="UP001147700"/>
    </source>
</evidence>
<feature type="chain" id="PRO_5045721758" evidence="1">
    <location>
        <begin position="25"/>
        <end position="586"/>
    </location>
</feature>
<dbReference type="Gene3D" id="2.60.40.10">
    <property type="entry name" value="Immunoglobulins"/>
    <property type="match status" value="2"/>
</dbReference>
<dbReference type="RefSeq" id="WP_202954095.1">
    <property type="nucleotide sequence ID" value="NZ_JAPCID010000013.1"/>
</dbReference>
<dbReference type="SMART" id="SM00089">
    <property type="entry name" value="PKD"/>
    <property type="match status" value="2"/>
</dbReference>
<feature type="domain" description="PKD" evidence="2">
    <location>
        <begin position="126"/>
        <end position="208"/>
    </location>
</feature>
<dbReference type="Gene3D" id="3.40.50.880">
    <property type="match status" value="1"/>
</dbReference>
<sequence length="586" mass="61482">MRAAVAAMSASMLVASGWSGVAHATGTSEEQAAAALAPPTVTAGRTPAGNVRVGVPIAFTATGADADGDTLTYAWDFGDGNTSTAQNPTHTFLAAATRTVKVTVSDGTSTATAELPVVVQANRNPSISVATATPSAGIAPLTTSFTATANDQDGHTVSYAWDLDGDGTFETAGREGSFTFAQPGTHAPTLRVTDPFGGVTNRVVPVTVLAPEVDPSKKFNVLVYSRTAGFRHSSIDEGIAAIKKLGTENDFNVDAIEEPTLFTDAFLARYDAVVFLSTTGDTLPAVAQQEAFERFIRAGNGYVGIHAAADTEYAWPWYGQLVGAYFRNHPTGTPTATVVNEDADHVTNAGIPARWTRVDEWYNYQSPINPVVNGGGIDYSARTSGVHVLLTMDETTYNEADGNTLDDDHPISWCRRFDGGRSWYTGMGHTEASYLDPVFLGHVLGGLKVAAGVVPDDACGIVQVQDEETVGGSVPATLSLAIEGPPAAFEPFVPGVEQDYTATSQLSVVSTAGDASLTVSDPGHMTNGAFTLAEPLRVALSKTAWSAPVSNEKVGVTFNQLIKRTDPLRTGTYSRTLTFTLATSNP</sequence>
<dbReference type="PROSITE" id="PS50093">
    <property type="entry name" value="PKD"/>
    <property type="match status" value="2"/>
</dbReference>
<name>A0ABT4RHJ1_9ACTN</name>
<dbReference type="InterPro" id="IPR029010">
    <property type="entry name" value="ThuA-like"/>
</dbReference>
<dbReference type="SUPFAM" id="SSF49299">
    <property type="entry name" value="PKD domain"/>
    <property type="match status" value="2"/>
</dbReference>
<dbReference type="InterPro" id="IPR000601">
    <property type="entry name" value="PKD_dom"/>
</dbReference>
<dbReference type="InterPro" id="IPR035986">
    <property type="entry name" value="PKD_dom_sf"/>
</dbReference>
<evidence type="ECO:0000256" key="1">
    <source>
        <dbReference type="SAM" id="SignalP"/>
    </source>
</evidence>
<dbReference type="PANTHER" id="PTHR40469:SF2">
    <property type="entry name" value="GALACTOSE-BINDING DOMAIN-LIKE SUPERFAMILY PROTEIN"/>
    <property type="match status" value="1"/>
</dbReference>
<dbReference type="InterPro" id="IPR022409">
    <property type="entry name" value="PKD/Chitinase_dom"/>
</dbReference>
<gene>
    <name evidence="3" type="ORF">OJ962_10940</name>
</gene>
<proteinExistence type="predicted"/>
<dbReference type="Proteomes" id="UP001147700">
    <property type="component" value="Unassembled WGS sequence"/>
</dbReference>
<organism evidence="3 4">
    <name type="scientific">Solirubrobacter deserti</name>
    <dbReference type="NCBI Taxonomy" id="2282478"/>
    <lineage>
        <taxon>Bacteria</taxon>
        <taxon>Bacillati</taxon>
        <taxon>Actinomycetota</taxon>
        <taxon>Thermoleophilia</taxon>
        <taxon>Solirubrobacterales</taxon>
        <taxon>Solirubrobacteraceae</taxon>
        <taxon>Solirubrobacter</taxon>
    </lineage>
</organism>
<evidence type="ECO:0000259" key="2">
    <source>
        <dbReference type="PROSITE" id="PS50093"/>
    </source>
</evidence>
<accession>A0ABT4RHJ1</accession>
<dbReference type="CDD" id="cd00146">
    <property type="entry name" value="PKD"/>
    <property type="match status" value="2"/>
</dbReference>
<keyword evidence="1" id="KW-0732">Signal</keyword>
<dbReference type="Pfam" id="PF06283">
    <property type="entry name" value="ThuA"/>
    <property type="match status" value="1"/>
</dbReference>
<reference evidence="3" key="1">
    <citation type="submission" date="2022-10" db="EMBL/GenBank/DDBJ databases">
        <title>The WGS of Solirubrobacter sp. CPCC 204708.</title>
        <authorList>
            <person name="Jiang Z."/>
        </authorList>
    </citation>
    <scope>NUCLEOTIDE SEQUENCE</scope>
    <source>
        <strain evidence="3">CPCC 204708</strain>
    </source>
</reference>